<name>A0A5B7WRR1_9MICC</name>
<gene>
    <name evidence="2" type="ORF">GcLGCM259_0806</name>
</gene>
<dbReference type="AlphaFoldDB" id="A0A5B7WRR1"/>
<evidence type="ECO:0008006" key="4">
    <source>
        <dbReference type="Google" id="ProtNLM"/>
    </source>
</evidence>
<keyword evidence="1" id="KW-0732">Signal</keyword>
<keyword evidence="3" id="KW-1185">Reference proteome</keyword>
<feature type="chain" id="PRO_5039651775" description="Lipoprotein" evidence="1">
    <location>
        <begin position="28"/>
        <end position="233"/>
    </location>
</feature>
<evidence type="ECO:0000256" key="1">
    <source>
        <dbReference type="SAM" id="SignalP"/>
    </source>
</evidence>
<dbReference type="Proteomes" id="UP000307000">
    <property type="component" value="Chromosome"/>
</dbReference>
<proteinExistence type="predicted"/>
<dbReference type="KEGG" id="gcr:GcLGCM259_0806"/>
<protein>
    <recommendedName>
        <fullName evidence="4">Lipoprotein</fullName>
    </recommendedName>
</protein>
<evidence type="ECO:0000313" key="3">
    <source>
        <dbReference type="Proteomes" id="UP000307000"/>
    </source>
</evidence>
<dbReference type="PROSITE" id="PS51257">
    <property type="entry name" value="PROKAR_LIPOPROTEIN"/>
    <property type="match status" value="1"/>
</dbReference>
<reference evidence="2 3" key="1">
    <citation type="submission" date="2018-12" db="EMBL/GenBank/DDBJ databases">
        <title>Complete Genome Sequence of Glutamicibacter creatinolyticus strain LGCM259,isolated from an abscess of a 12-year-old mare in Italy.</title>
        <authorList>
            <person name="Santos R.G."/>
            <person name="Silva A.L."/>
            <person name="Seyffert N."/>
            <person name="Castro T.L.P."/>
            <person name="Attili A.R."/>
            <person name="Rifici C."/>
            <person name="Mazzullo G."/>
            <person name="Brenig B."/>
            <person name="Venanzi F."/>
            <person name="Azevedo V."/>
        </authorList>
    </citation>
    <scope>NUCLEOTIDE SEQUENCE [LARGE SCALE GENOMIC DNA]</scope>
    <source>
        <strain evidence="2 3">LGCM 259</strain>
    </source>
</reference>
<sequence>MKLRRGRRFTVLSLMVALTATMAGCSAEPTDAAEGGSQAAAIERSASQMHDALNEFSQGANDAHLIDDEELRRTIPAAQSWLKDIKVNPAECGPIMDIPLAEQLAGATMALLETDEGTVAAAAFKDTQRLKDQLAKDDELSSKCTRYTVLRGDKHVAYHLAKQPVSSGAEYSRAHLLTSSDGSAAMQQMVVRAAHGNLMVTISQPLDRKNQAQQLEQATEDADRVLELVRNQQ</sequence>
<evidence type="ECO:0000313" key="2">
    <source>
        <dbReference type="EMBL" id="QCY46562.1"/>
    </source>
</evidence>
<feature type="signal peptide" evidence="1">
    <location>
        <begin position="1"/>
        <end position="27"/>
    </location>
</feature>
<dbReference type="EMBL" id="CP034412">
    <property type="protein sequence ID" value="QCY46562.1"/>
    <property type="molecule type" value="Genomic_DNA"/>
</dbReference>
<accession>A0A5B7WRR1</accession>
<organism evidence="2 3">
    <name type="scientific">Glutamicibacter creatinolyticus</name>
    <dbReference type="NCBI Taxonomy" id="162496"/>
    <lineage>
        <taxon>Bacteria</taxon>
        <taxon>Bacillati</taxon>
        <taxon>Actinomycetota</taxon>
        <taxon>Actinomycetes</taxon>
        <taxon>Micrococcales</taxon>
        <taxon>Micrococcaceae</taxon>
        <taxon>Glutamicibacter</taxon>
    </lineage>
</organism>